<accession>A0ABD0J411</accession>
<evidence type="ECO:0000313" key="1">
    <source>
        <dbReference type="EMBL" id="KAK7457303.1"/>
    </source>
</evidence>
<proteinExistence type="predicted"/>
<feature type="non-terminal residue" evidence="1">
    <location>
        <position position="69"/>
    </location>
</feature>
<dbReference type="Proteomes" id="UP001519460">
    <property type="component" value="Unassembled WGS sequence"/>
</dbReference>
<evidence type="ECO:0000313" key="3">
    <source>
        <dbReference type="Proteomes" id="UP001519460"/>
    </source>
</evidence>
<keyword evidence="3" id="KW-1185">Reference proteome</keyword>
<gene>
    <name evidence="2" type="ORF">BaRGS_00038870</name>
    <name evidence="1" type="ORF">BaRGS_00039245</name>
</gene>
<protein>
    <submittedName>
        <fullName evidence="1">Uncharacterized protein</fullName>
    </submittedName>
</protein>
<dbReference type="AlphaFoldDB" id="A0ABD0J411"/>
<reference evidence="1" key="1">
    <citation type="submission" date="2020-09" db="EMBL/GenBank/DDBJ databases">
        <authorList>
            <person name="Won Y."/>
        </authorList>
    </citation>
    <scope>NUCLEOTIDE SEQUENCE</scope>
    <source>
        <strain evidence="1">Wonlab-2016</strain>
        <tissue evidence="1">Foot muscle</tissue>
    </source>
</reference>
<reference evidence="1" key="3">
    <citation type="submission" date="2023-01" db="EMBL/GenBank/DDBJ databases">
        <authorList>
            <person name="Patra A."/>
        </authorList>
    </citation>
    <scope>NUCLEOTIDE SEQUENCE</scope>
    <source>
        <strain evidence="1">Wonlab-2016</strain>
        <tissue evidence="1">Foot muscle</tissue>
    </source>
</reference>
<comment type="caution">
    <text evidence="1">The sequence shown here is derived from an EMBL/GenBank/DDBJ whole genome shotgun (WGS) entry which is preliminary data.</text>
</comment>
<dbReference type="EMBL" id="JACVVK020000673">
    <property type="protein sequence ID" value="KAK7457303.1"/>
    <property type="molecule type" value="Genomic_DNA"/>
</dbReference>
<evidence type="ECO:0000313" key="2">
    <source>
        <dbReference type="EMBL" id="KAK7460724.1"/>
    </source>
</evidence>
<sequence>MCSRVSQQYAAECHSNVQPSETACLLCKAQVCKLPTGERMSYSVVEPVRFRDRNIENWNADYSWFDVKE</sequence>
<dbReference type="EMBL" id="JACVVK020000648">
    <property type="protein sequence ID" value="KAK7460724.1"/>
    <property type="molecule type" value="Genomic_DNA"/>
</dbReference>
<reference evidence="1 3" key="2">
    <citation type="journal article" date="2023" name="Sci. Data">
        <title>Genome assembly of the Korean intertidal mud-creeper Batillaria attramentaria.</title>
        <authorList>
            <person name="Patra A.K."/>
            <person name="Ho P.T."/>
            <person name="Jun S."/>
            <person name="Lee S.J."/>
            <person name="Kim Y."/>
            <person name="Won Y.J."/>
        </authorList>
    </citation>
    <scope>NUCLEOTIDE SEQUENCE [LARGE SCALE GENOMIC DNA]</scope>
    <source>
        <strain evidence="1">Wonlab-2016</strain>
    </source>
</reference>
<organism evidence="1 3">
    <name type="scientific">Batillaria attramentaria</name>
    <dbReference type="NCBI Taxonomy" id="370345"/>
    <lineage>
        <taxon>Eukaryota</taxon>
        <taxon>Metazoa</taxon>
        <taxon>Spiralia</taxon>
        <taxon>Lophotrochozoa</taxon>
        <taxon>Mollusca</taxon>
        <taxon>Gastropoda</taxon>
        <taxon>Caenogastropoda</taxon>
        <taxon>Sorbeoconcha</taxon>
        <taxon>Cerithioidea</taxon>
        <taxon>Batillariidae</taxon>
        <taxon>Batillaria</taxon>
    </lineage>
</organism>
<name>A0ABD0J411_9CAEN</name>